<feature type="compositionally biased region" description="Polar residues" evidence="1">
    <location>
        <begin position="10"/>
        <end position="22"/>
    </location>
</feature>
<evidence type="ECO:0000256" key="1">
    <source>
        <dbReference type="SAM" id="MobiDB-lite"/>
    </source>
</evidence>
<evidence type="ECO:0000313" key="3">
    <source>
        <dbReference type="Proteomes" id="UP001149074"/>
    </source>
</evidence>
<dbReference type="GO" id="GO:0032299">
    <property type="term" value="C:ribonuclease H2 complex"/>
    <property type="evidence" value="ECO:0007669"/>
    <property type="project" value="InterPro"/>
</dbReference>
<evidence type="ECO:0000313" key="2">
    <source>
        <dbReference type="EMBL" id="KAJ5102733.1"/>
    </source>
</evidence>
<reference evidence="2" key="1">
    <citation type="submission" date="2022-11" db="EMBL/GenBank/DDBJ databases">
        <authorList>
            <person name="Petersen C."/>
        </authorList>
    </citation>
    <scope>NUCLEOTIDE SEQUENCE</scope>
    <source>
        <strain evidence="2">IBT 30761</strain>
    </source>
</reference>
<dbReference type="GeneID" id="81354735"/>
<gene>
    <name evidence="2" type="ORF">N7532_003262</name>
</gene>
<dbReference type="OrthoDB" id="6222486at2759"/>
<dbReference type="RefSeq" id="XP_056476113.1">
    <property type="nucleotide sequence ID" value="XM_056615756.1"/>
</dbReference>
<keyword evidence="3" id="KW-1185">Reference proteome</keyword>
<proteinExistence type="predicted"/>
<dbReference type="PANTHER" id="PTHR47204">
    <property type="entry name" value="OS02G0168900 PROTEIN"/>
    <property type="match status" value="1"/>
</dbReference>
<dbReference type="CDD" id="cd09271">
    <property type="entry name" value="RNase_H2-C"/>
    <property type="match status" value="1"/>
</dbReference>
<dbReference type="EMBL" id="JAPQKI010000004">
    <property type="protein sequence ID" value="KAJ5102733.1"/>
    <property type="molecule type" value="Genomic_DNA"/>
</dbReference>
<organism evidence="2 3">
    <name type="scientific">Penicillium argentinense</name>
    <dbReference type="NCBI Taxonomy" id="1131581"/>
    <lineage>
        <taxon>Eukaryota</taxon>
        <taxon>Fungi</taxon>
        <taxon>Dikarya</taxon>
        <taxon>Ascomycota</taxon>
        <taxon>Pezizomycotina</taxon>
        <taxon>Eurotiomycetes</taxon>
        <taxon>Eurotiomycetidae</taxon>
        <taxon>Eurotiales</taxon>
        <taxon>Aspergillaceae</taxon>
        <taxon>Penicillium</taxon>
    </lineage>
</organism>
<dbReference type="InterPro" id="IPR013924">
    <property type="entry name" value="RNase_H2_suC"/>
</dbReference>
<sequence>MPGLYAFQGTMPSTQSEENGTKYTPNILPCRIHHDGPIESANRFWAPKSDEQDKIETSHFRGRKLRGRRVAIPDGYQGVIATPTDRILPSSQTIDKNEELVEVQPEEPVKVLEVQGTFDEVVVWGHEHIPAADDAYVKGLEEWIKFAETIHGTPAAVNGKK</sequence>
<dbReference type="Pfam" id="PF08615">
    <property type="entry name" value="RNase_H2_suC"/>
    <property type="match status" value="1"/>
</dbReference>
<protein>
    <submittedName>
        <fullName evidence="2">Uncharacterized protein</fullName>
    </submittedName>
</protein>
<dbReference type="Gene3D" id="2.40.128.680">
    <property type="match status" value="1"/>
</dbReference>
<reference evidence="2" key="2">
    <citation type="journal article" date="2023" name="IMA Fungus">
        <title>Comparative genomic study of the Penicillium genus elucidates a diverse pangenome and 15 lateral gene transfer events.</title>
        <authorList>
            <person name="Petersen C."/>
            <person name="Sorensen T."/>
            <person name="Nielsen M.R."/>
            <person name="Sondergaard T.E."/>
            <person name="Sorensen J.L."/>
            <person name="Fitzpatrick D.A."/>
            <person name="Frisvad J.C."/>
            <person name="Nielsen K.L."/>
        </authorList>
    </citation>
    <scope>NUCLEOTIDE SEQUENCE</scope>
    <source>
        <strain evidence="2">IBT 30761</strain>
    </source>
</reference>
<dbReference type="GO" id="GO:0006401">
    <property type="term" value="P:RNA catabolic process"/>
    <property type="evidence" value="ECO:0007669"/>
    <property type="project" value="InterPro"/>
</dbReference>
<feature type="region of interest" description="Disordered" evidence="1">
    <location>
        <begin position="1"/>
        <end position="22"/>
    </location>
</feature>
<accession>A0A9W9KEH5</accession>
<dbReference type="PANTHER" id="PTHR47204:SF1">
    <property type="entry name" value="RIBONUCLEASE H2 SUBUNIT C"/>
    <property type="match status" value="1"/>
</dbReference>
<comment type="caution">
    <text evidence="2">The sequence shown here is derived from an EMBL/GenBank/DDBJ whole genome shotgun (WGS) entry which is preliminary data.</text>
</comment>
<name>A0A9W9KEH5_9EURO</name>
<dbReference type="AlphaFoldDB" id="A0A9W9KEH5"/>
<dbReference type="Proteomes" id="UP001149074">
    <property type="component" value="Unassembled WGS sequence"/>
</dbReference>